<reference evidence="1" key="2">
    <citation type="journal article" date="2022" name="New Phytol.">
        <title>Evolutionary transition to the ectomycorrhizal habit in the genomes of a hyperdiverse lineage of mushroom-forming fungi.</title>
        <authorList>
            <person name="Looney B."/>
            <person name="Miyauchi S."/>
            <person name="Morin E."/>
            <person name="Drula E."/>
            <person name="Courty P.E."/>
            <person name="Kohler A."/>
            <person name="Kuo A."/>
            <person name="LaButti K."/>
            <person name="Pangilinan J."/>
            <person name="Lipzen A."/>
            <person name="Riley R."/>
            <person name="Andreopoulos W."/>
            <person name="He G."/>
            <person name="Johnson J."/>
            <person name="Nolan M."/>
            <person name="Tritt A."/>
            <person name="Barry K.W."/>
            <person name="Grigoriev I.V."/>
            <person name="Nagy L.G."/>
            <person name="Hibbett D."/>
            <person name="Henrissat B."/>
            <person name="Matheny P.B."/>
            <person name="Labbe J."/>
            <person name="Martin F.M."/>
        </authorList>
    </citation>
    <scope>NUCLEOTIDE SEQUENCE</scope>
    <source>
        <strain evidence="1">FP105234-sp</strain>
    </source>
</reference>
<name>A0ACB8RL42_9AGAM</name>
<evidence type="ECO:0000313" key="2">
    <source>
        <dbReference type="Proteomes" id="UP000814033"/>
    </source>
</evidence>
<reference evidence="1" key="1">
    <citation type="submission" date="2021-02" db="EMBL/GenBank/DDBJ databases">
        <authorList>
            <consortium name="DOE Joint Genome Institute"/>
            <person name="Ahrendt S."/>
            <person name="Looney B.P."/>
            <person name="Miyauchi S."/>
            <person name="Morin E."/>
            <person name="Drula E."/>
            <person name="Courty P.E."/>
            <person name="Chicoki N."/>
            <person name="Fauchery L."/>
            <person name="Kohler A."/>
            <person name="Kuo A."/>
            <person name="Labutti K."/>
            <person name="Pangilinan J."/>
            <person name="Lipzen A."/>
            <person name="Riley R."/>
            <person name="Andreopoulos W."/>
            <person name="He G."/>
            <person name="Johnson J."/>
            <person name="Barry K.W."/>
            <person name="Grigoriev I.V."/>
            <person name="Nagy L."/>
            <person name="Hibbett D."/>
            <person name="Henrissat B."/>
            <person name="Matheny P.B."/>
            <person name="Labbe J."/>
            <person name="Martin F."/>
        </authorList>
    </citation>
    <scope>NUCLEOTIDE SEQUENCE</scope>
    <source>
        <strain evidence="1">FP105234-sp</strain>
    </source>
</reference>
<organism evidence="1 2">
    <name type="scientific">Auriscalpium vulgare</name>
    <dbReference type="NCBI Taxonomy" id="40419"/>
    <lineage>
        <taxon>Eukaryota</taxon>
        <taxon>Fungi</taxon>
        <taxon>Dikarya</taxon>
        <taxon>Basidiomycota</taxon>
        <taxon>Agaricomycotina</taxon>
        <taxon>Agaricomycetes</taxon>
        <taxon>Russulales</taxon>
        <taxon>Auriscalpiaceae</taxon>
        <taxon>Auriscalpium</taxon>
    </lineage>
</organism>
<accession>A0ACB8RL42</accession>
<gene>
    <name evidence="1" type="ORF">FA95DRAFT_1574307</name>
</gene>
<comment type="caution">
    <text evidence="1">The sequence shown here is derived from an EMBL/GenBank/DDBJ whole genome shotgun (WGS) entry which is preliminary data.</text>
</comment>
<evidence type="ECO:0000313" key="1">
    <source>
        <dbReference type="EMBL" id="KAI0044650.1"/>
    </source>
</evidence>
<dbReference type="EMBL" id="MU275975">
    <property type="protein sequence ID" value="KAI0044650.1"/>
    <property type="molecule type" value="Genomic_DNA"/>
</dbReference>
<protein>
    <submittedName>
        <fullName evidence="1">Uncharacterized protein</fullName>
    </submittedName>
</protein>
<dbReference type="Proteomes" id="UP000814033">
    <property type="component" value="Unassembled WGS sequence"/>
</dbReference>
<keyword evidence="2" id="KW-1185">Reference proteome</keyword>
<proteinExistence type="predicted"/>
<sequence>MPKVPSNADASLALDTQPTPDHHPVLPSNPSAQLRAERTCAPCRTRKIKCDKVLPCCGPCSRIRRSHCSYPSRRKLPERPRRRIPPLYRCRVIRSWTQPGDSSADDAPWYLSLPFFSLVVGTRYEIVQDAGWHRVPLVGLSEKWHEGRLLVARDEDDEVGWLFATHVEQWELDTARWRDEGTARMLFDPMDVEIGDSLPPPPPAGDIPYTSLWQTIGSSSSSSSSGKKSTNSASSRKSRMNMRHTPSPSWSSEPEAVDTFHEHRVGSDASPSPARKRTKKNRGSALGRMVRAAMGSSPPEETGAVDKDDRIAAFLEYQQGQYSPPARQTSSSTSLKDVFI</sequence>